<dbReference type="PANTHER" id="PTHR43003:SF5">
    <property type="entry name" value="DNA-3-METHYLADENINE GLYCOSYLASE"/>
    <property type="match status" value="1"/>
</dbReference>
<dbReference type="Proteomes" id="UP001296104">
    <property type="component" value="Unassembled WGS sequence"/>
</dbReference>
<dbReference type="GO" id="GO:0043916">
    <property type="term" value="F:DNA-7-methylguanine glycosylase activity"/>
    <property type="evidence" value="ECO:0007669"/>
    <property type="project" value="TreeGrafter"/>
</dbReference>
<organism evidence="6 7">
    <name type="scientific">Lecanosticta acicola</name>
    <dbReference type="NCBI Taxonomy" id="111012"/>
    <lineage>
        <taxon>Eukaryota</taxon>
        <taxon>Fungi</taxon>
        <taxon>Dikarya</taxon>
        <taxon>Ascomycota</taxon>
        <taxon>Pezizomycotina</taxon>
        <taxon>Dothideomycetes</taxon>
        <taxon>Dothideomycetidae</taxon>
        <taxon>Mycosphaerellales</taxon>
        <taxon>Mycosphaerellaceae</taxon>
        <taxon>Lecanosticta</taxon>
    </lineage>
</organism>
<keyword evidence="2" id="KW-0227">DNA damage</keyword>
<comment type="caution">
    <text evidence="6">The sequence shown here is derived from an EMBL/GenBank/DDBJ whole genome shotgun (WGS) entry which is preliminary data.</text>
</comment>
<dbReference type="PANTHER" id="PTHR43003">
    <property type="entry name" value="DNA-3-METHYLADENINE GLYCOSYLASE"/>
    <property type="match status" value="1"/>
</dbReference>
<dbReference type="GO" id="GO:0008725">
    <property type="term" value="F:DNA-3-methyladenine glycosylase activity"/>
    <property type="evidence" value="ECO:0007669"/>
    <property type="project" value="TreeGrafter"/>
</dbReference>
<dbReference type="FunFam" id="1.10.340.30:FF:000004">
    <property type="entry name" value="DNA-3-methyladenine glycosylase II"/>
    <property type="match status" value="1"/>
</dbReference>
<dbReference type="EMBL" id="CAVMBE010000008">
    <property type="protein sequence ID" value="CAK3867338.1"/>
    <property type="molecule type" value="Genomic_DNA"/>
</dbReference>
<proteinExistence type="inferred from homology"/>
<dbReference type="InterPro" id="IPR003265">
    <property type="entry name" value="HhH-GPD_domain"/>
</dbReference>
<dbReference type="AlphaFoldDB" id="A0AAI8YTX4"/>
<evidence type="ECO:0000256" key="2">
    <source>
        <dbReference type="ARBA" id="ARBA00022763"/>
    </source>
</evidence>
<keyword evidence="3" id="KW-0234">DNA repair</keyword>
<name>A0AAI8YTX4_9PEZI</name>
<dbReference type="Pfam" id="PF00730">
    <property type="entry name" value="HhH-GPD"/>
    <property type="match status" value="1"/>
</dbReference>
<reference evidence="6" key="1">
    <citation type="submission" date="2023-11" db="EMBL/GenBank/DDBJ databases">
        <authorList>
            <person name="Alioto T."/>
            <person name="Alioto T."/>
            <person name="Gomez Garrido J."/>
        </authorList>
    </citation>
    <scope>NUCLEOTIDE SEQUENCE</scope>
</reference>
<dbReference type="Gene3D" id="1.10.1670.40">
    <property type="match status" value="1"/>
</dbReference>
<dbReference type="GO" id="GO:0032131">
    <property type="term" value="F:alkylated DNA binding"/>
    <property type="evidence" value="ECO:0007669"/>
    <property type="project" value="TreeGrafter"/>
</dbReference>
<feature type="region of interest" description="Disordered" evidence="4">
    <location>
        <begin position="1"/>
        <end position="132"/>
    </location>
</feature>
<evidence type="ECO:0000313" key="7">
    <source>
        <dbReference type="Proteomes" id="UP001296104"/>
    </source>
</evidence>
<evidence type="ECO:0000256" key="3">
    <source>
        <dbReference type="ARBA" id="ARBA00023204"/>
    </source>
</evidence>
<accession>A0AAI8YTX4</accession>
<dbReference type="Gene3D" id="1.10.340.30">
    <property type="entry name" value="Hypothetical protein, domain 2"/>
    <property type="match status" value="1"/>
</dbReference>
<feature type="compositionally biased region" description="Polar residues" evidence="4">
    <location>
        <begin position="100"/>
        <end position="110"/>
    </location>
</feature>
<dbReference type="GO" id="GO:0006285">
    <property type="term" value="P:base-excision repair, AP site formation"/>
    <property type="evidence" value="ECO:0007669"/>
    <property type="project" value="TreeGrafter"/>
</dbReference>
<gene>
    <name evidence="6" type="ORF">LECACI_7A001923</name>
</gene>
<dbReference type="SUPFAM" id="SSF48150">
    <property type="entry name" value="DNA-glycosylase"/>
    <property type="match status" value="1"/>
</dbReference>
<dbReference type="GO" id="GO:0032993">
    <property type="term" value="C:protein-DNA complex"/>
    <property type="evidence" value="ECO:0007669"/>
    <property type="project" value="TreeGrafter"/>
</dbReference>
<evidence type="ECO:0000256" key="4">
    <source>
        <dbReference type="SAM" id="MobiDB-lite"/>
    </source>
</evidence>
<evidence type="ECO:0000259" key="5">
    <source>
        <dbReference type="SMART" id="SM00478"/>
    </source>
</evidence>
<feature type="domain" description="HhH-GPD" evidence="5">
    <location>
        <begin position="213"/>
        <end position="383"/>
    </location>
</feature>
<dbReference type="SMART" id="SM00478">
    <property type="entry name" value="ENDO3c"/>
    <property type="match status" value="1"/>
</dbReference>
<dbReference type="InterPro" id="IPR011257">
    <property type="entry name" value="DNA_glycosylase"/>
</dbReference>
<comment type="similarity">
    <text evidence="1">Belongs to the alkylbase DNA glycosidase AlkA family.</text>
</comment>
<sequence>MSLRRSARVQAQPTPEKDVPNGKIAEQIAPPSKKRGRKSNLSEDVAATAIAQDGDMNDAELDSREMPPPSTPNKRRRVAKTEETKPPPFTPTPSAIGFMTRTSPAHNYSTGDIDDASPPPAARRAEPRHTNATLVTPRGTQVEPTYSNFEESPSKAGVQASTTKSLLADACAHLIKVDPNLKSVVDKHHCRIFAPEGLAETIDPFRSLASGIIAQQVSGAAANSIKNKFIALFAAESCPNGFPLPSIVAKTDITTLRSAGLSQRKAEYIQGLAQKFDSGELNAKMLMEGSDKEVFDKLLAVRGLGAWSVEMFMCFGLKRMDMFSTGDLGVQRGMAAYVGRDTGKLKAKGGKWKYMSEKEMLEISAKFAPYRSLFMWYMWRIEDVDTKVLEDYSA</sequence>
<protein>
    <submittedName>
        <fullName evidence="6">DNA-3-methyladenine glycosylase</fullName>
    </submittedName>
</protein>
<dbReference type="GO" id="GO:0006307">
    <property type="term" value="P:DNA alkylation repair"/>
    <property type="evidence" value="ECO:0007669"/>
    <property type="project" value="TreeGrafter"/>
</dbReference>
<evidence type="ECO:0000256" key="1">
    <source>
        <dbReference type="ARBA" id="ARBA00010817"/>
    </source>
</evidence>
<dbReference type="CDD" id="cd00056">
    <property type="entry name" value="ENDO3c"/>
    <property type="match status" value="1"/>
</dbReference>
<dbReference type="GO" id="GO:0005634">
    <property type="term" value="C:nucleus"/>
    <property type="evidence" value="ECO:0007669"/>
    <property type="project" value="TreeGrafter"/>
</dbReference>
<keyword evidence="7" id="KW-1185">Reference proteome</keyword>
<evidence type="ECO:0000313" key="6">
    <source>
        <dbReference type="EMBL" id="CAK3867338.1"/>
    </source>
</evidence>
<dbReference type="InterPro" id="IPR051912">
    <property type="entry name" value="Alkylbase_DNA_Glycosylase/TA"/>
</dbReference>